<dbReference type="Pfam" id="PF25057">
    <property type="entry name" value="CUT_N"/>
    <property type="match status" value="1"/>
</dbReference>
<protein>
    <recommendedName>
        <fullName evidence="3">Cuticlin N-terminal domain-containing protein</fullName>
    </recommendedName>
</protein>
<evidence type="ECO:0000259" key="3">
    <source>
        <dbReference type="Pfam" id="PF25057"/>
    </source>
</evidence>
<dbReference type="Proteomes" id="UP000053676">
    <property type="component" value="Unassembled WGS sequence"/>
</dbReference>
<feature type="domain" description="Cuticlin N-terminal" evidence="3">
    <location>
        <begin position="6"/>
        <end position="102"/>
    </location>
</feature>
<name>W2TL12_NECAM</name>
<dbReference type="STRING" id="51031.W2TL12"/>
<evidence type="ECO:0000256" key="1">
    <source>
        <dbReference type="ARBA" id="ARBA00022729"/>
    </source>
</evidence>
<gene>
    <name evidence="4" type="ORF">NECAME_00181</name>
</gene>
<evidence type="ECO:0000313" key="5">
    <source>
        <dbReference type="Proteomes" id="UP000053676"/>
    </source>
</evidence>
<dbReference type="AlphaFoldDB" id="W2TL12"/>
<dbReference type="EMBL" id="KI658623">
    <property type="protein sequence ID" value="ETN81831.1"/>
    <property type="molecule type" value="Genomic_DNA"/>
</dbReference>
<feature type="compositionally biased region" description="Low complexity" evidence="2">
    <location>
        <begin position="153"/>
        <end position="164"/>
    </location>
</feature>
<accession>W2TL12</accession>
<dbReference type="InterPro" id="IPR056953">
    <property type="entry name" value="CUT_N"/>
</dbReference>
<dbReference type="KEGG" id="nai:NECAME_00181"/>
<evidence type="ECO:0000313" key="4">
    <source>
        <dbReference type="EMBL" id="ETN81831.1"/>
    </source>
</evidence>
<sequence length="178" mass="19993">MNRVRGKVHVVCKEEGIEFSATTLFPFTGQIFANERKRIPGCLHEIVNAVTPKVFLPFIECGVKNAGDQHDSRAQYHMQVVVVIQQGDGTSTVQSFMAQCIHQKILYNKQTLPRRIEEALEEFVFMEFGLFASLLSELNVRFQTPPSRHKAGTESSSSTSGDEGFFQKNLLYPSNAHA</sequence>
<dbReference type="OrthoDB" id="6351704at2759"/>
<reference evidence="5" key="1">
    <citation type="journal article" date="2014" name="Nat. Genet.">
        <title>Genome of the human hookworm Necator americanus.</title>
        <authorList>
            <person name="Tang Y.T."/>
            <person name="Gao X."/>
            <person name="Rosa B.A."/>
            <person name="Abubucker S."/>
            <person name="Hallsworth-Pepin K."/>
            <person name="Martin J."/>
            <person name="Tyagi R."/>
            <person name="Heizer E."/>
            <person name="Zhang X."/>
            <person name="Bhonagiri-Palsikar V."/>
            <person name="Minx P."/>
            <person name="Warren W.C."/>
            <person name="Wang Q."/>
            <person name="Zhan B."/>
            <person name="Hotez P.J."/>
            <person name="Sternberg P.W."/>
            <person name="Dougall A."/>
            <person name="Gaze S.T."/>
            <person name="Mulvenna J."/>
            <person name="Sotillo J."/>
            <person name="Ranganathan S."/>
            <person name="Rabelo E.M."/>
            <person name="Wilson R.K."/>
            <person name="Felgner P.L."/>
            <person name="Bethony J."/>
            <person name="Hawdon J.M."/>
            <person name="Gasser R.B."/>
            <person name="Loukas A."/>
            <person name="Mitreva M."/>
        </authorList>
    </citation>
    <scope>NUCLEOTIDE SEQUENCE [LARGE SCALE GENOMIC DNA]</scope>
</reference>
<keyword evidence="5" id="KW-1185">Reference proteome</keyword>
<evidence type="ECO:0000256" key="2">
    <source>
        <dbReference type="SAM" id="MobiDB-lite"/>
    </source>
</evidence>
<feature type="region of interest" description="Disordered" evidence="2">
    <location>
        <begin position="145"/>
        <end position="166"/>
    </location>
</feature>
<dbReference type="PANTHER" id="PTHR22907">
    <property type="entry name" value="GH04558P"/>
    <property type="match status" value="1"/>
</dbReference>
<organism evidence="4 5">
    <name type="scientific">Necator americanus</name>
    <name type="common">Human hookworm</name>
    <dbReference type="NCBI Taxonomy" id="51031"/>
    <lineage>
        <taxon>Eukaryota</taxon>
        <taxon>Metazoa</taxon>
        <taxon>Ecdysozoa</taxon>
        <taxon>Nematoda</taxon>
        <taxon>Chromadorea</taxon>
        <taxon>Rhabditida</taxon>
        <taxon>Rhabditina</taxon>
        <taxon>Rhabditomorpha</taxon>
        <taxon>Strongyloidea</taxon>
        <taxon>Ancylostomatidae</taxon>
        <taxon>Bunostominae</taxon>
        <taxon>Necator</taxon>
    </lineage>
</organism>
<dbReference type="InterPro" id="IPR051962">
    <property type="entry name" value="Cuticlin"/>
</dbReference>
<keyword evidence="1" id="KW-0732">Signal</keyword>
<proteinExistence type="predicted"/>
<dbReference type="PANTHER" id="PTHR22907:SF46">
    <property type="entry name" value="ZP DOMAIN-CONTAINING PROTEIN"/>
    <property type="match status" value="1"/>
</dbReference>